<dbReference type="InterPro" id="IPR001173">
    <property type="entry name" value="Glyco_trans_2-like"/>
</dbReference>
<dbReference type="Pfam" id="PF00535">
    <property type="entry name" value="Glycos_transf_2"/>
    <property type="match status" value="1"/>
</dbReference>
<dbReference type="SUPFAM" id="SSF53448">
    <property type="entry name" value="Nucleotide-diphospho-sugar transferases"/>
    <property type="match status" value="1"/>
</dbReference>
<dbReference type="EC" id="2.4.-.-" evidence="3"/>
<comment type="similarity">
    <text evidence="1">Belongs to the glycosyltransferase 2 family. WaaE/KdtX subfamily.</text>
</comment>
<dbReference type="AlphaFoldDB" id="A0AA86Z3K7"/>
<dbReference type="RefSeq" id="WP_004924374.1">
    <property type="nucleotide sequence ID" value="NZ_DS607671.1"/>
</dbReference>
<accession>A0AA86Z3K7</accession>
<reference evidence="3 4" key="3">
    <citation type="submission" date="2008-05" db="EMBL/GenBank/DDBJ databases">
        <authorList>
            <person name="Fulton L."/>
            <person name="Clifton S."/>
            <person name="Fulton B."/>
            <person name="Xu J."/>
            <person name="Minx P."/>
            <person name="Pepin K.H."/>
            <person name="Johnson M."/>
            <person name="Thiruvilangam P."/>
            <person name="Bhonagiri V."/>
            <person name="Nash W.E."/>
            <person name="Mardis E.R."/>
            <person name="Wilson R.K."/>
        </authorList>
    </citation>
    <scope>NUCLEOTIDE SEQUENCE [LARGE SCALE GENOMIC DNA]</scope>
    <source>
        <strain evidence="3 4">ATCC 25827</strain>
    </source>
</reference>
<name>A0AA86Z3K7_PROST</name>
<dbReference type="PANTHER" id="PTHR43630:SF2">
    <property type="entry name" value="GLYCOSYLTRANSFERASE"/>
    <property type="match status" value="1"/>
</dbReference>
<gene>
    <name evidence="3" type="ORF">PROSTU_00503</name>
</gene>
<dbReference type="GO" id="GO:0016757">
    <property type="term" value="F:glycosyltransferase activity"/>
    <property type="evidence" value="ECO:0007669"/>
    <property type="project" value="UniProtKB-KW"/>
</dbReference>
<keyword evidence="3" id="KW-0808">Transferase</keyword>
<dbReference type="Gene3D" id="3.90.550.10">
    <property type="entry name" value="Spore Coat Polysaccharide Biosynthesis Protein SpsA, Chain A"/>
    <property type="match status" value="1"/>
</dbReference>
<reference evidence="4" key="1">
    <citation type="submission" date="2008-04" db="EMBL/GenBank/DDBJ databases">
        <title>Draft genome sequence of Providencia stuartii (ATCC 25827).</title>
        <authorList>
            <person name="Sudarsanam P."/>
            <person name="Ley R."/>
            <person name="Guruge J."/>
            <person name="Turnbaugh P.J."/>
            <person name="Mahowald M."/>
            <person name="Liep D."/>
            <person name="Gordon J."/>
        </authorList>
    </citation>
    <scope>NUCLEOTIDE SEQUENCE [LARGE SCALE GENOMIC DNA]</scope>
    <source>
        <strain evidence="4">ATCC 25827</strain>
    </source>
</reference>
<reference evidence="4" key="2">
    <citation type="submission" date="2008-04" db="EMBL/GenBank/DDBJ databases">
        <title>Draft genome sequence of Providencia stuartii(ATCC 25827).</title>
        <authorList>
            <person name="Sudarsanam P."/>
            <person name="Ley R."/>
            <person name="Guruge J."/>
            <person name="Turnbaugh P.J."/>
            <person name="Mahowald M."/>
            <person name="Liep D."/>
            <person name="Gordon J."/>
        </authorList>
    </citation>
    <scope>NUCLEOTIDE SEQUENCE [LARGE SCALE GENOMIC DNA]</scope>
    <source>
        <strain evidence="4">ATCC 25827</strain>
    </source>
</reference>
<dbReference type="PANTHER" id="PTHR43630">
    <property type="entry name" value="POLY-BETA-1,6-N-ACETYL-D-GLUCOSAMINE SYNTHASE"/>
    <property type="match status" value="1"/>
</dbReference>
<dbReference type="EMBL" id="ABJD02000047">
    <property type="protein sequence ID" value="EDU61614.1"/>
    <property type="molecule type" value="Genomic_DNA"/>
</dbReference>
<protein>
    <submittedName>
        <fullName evidence="3">Glycosyltransferase, group 2 family protein</fullName>
        <ecNumber evidence="3">2.4.-.-</ecNumber>
    </submittedName>
</protein>
<keyword evidence="3" id="KW-0328">Glycosyltransferase</keyword>
<proteinExistence type="inferred from homology"/>
<dbReference type="InterPro" id="IPR029044">
    <property type="entry name" value="Nucleotide-diphossugar_trans"/>
</dbReference>
<evidence type="ECO:0000259" key="2">
    <source>
        <dbReference type="Pfam" id="PF00535"/>
    </source>
</evidence>
<comment type="caution">
    <text evidence="3">The sequence shown here is derived from an EMBL/GenBank/DDBJ whole genome shotgun (WGS) entry which is preliminary data.</text>
</comment>
<dbReference type="Proteomes" id="UP000004506">
    <property type="component" value="Unassembled WGS sequence"/>
</dbReference>
<organism evidence="3 4">
    <name type="scientific">Providencia stuartii ATCC 25827</name>
    <dbReference type="NCBI Taxonomy" id="471874"/>
    <lineage>
        <taxon>Bacteria</taxon>
        <taxon>Pseudomonadati</taxon>
        <taxon>Pseudomonadota</taxon>
        <taxon>Gammaproteobacteria</taxon>
        <taxon>Enterobacterales</taxon>
        <taxon>Morganellaceae</taxon>
        <taxon>Providencia</taxon>
    </lineage>
</organism>
<feature type="domain" description="Glycosyltransferase 2-like" evidence="2">
    <location>
        <begin position="6"/>
        <end position="92"/>
    </location>
</feature>
<evidence type="ECO:0000313" key="3">
    <source>
        <dbReference type="EMBL" id="EDU61614.1"/>
    </source>
</evidence>
<evidence type="ECO:0000256" key="1">
    <source>
        <dbReference type="ARBA" id="ARBA00038494"/>
    </source>
</evidence>
<sequence>MNNKVSLLVNCLNEVDNLKNNILPLVEHFDETIIVDMQSNDGSRELFQTIPLSKFIEINKLGYVEPARKLGIDSCSYEFIFILDADETLSEKILIELKKFRNGSSSIFHDLLNKTSGIYIPRLNSMFHKDILWGKFSPQNDKQLRFFSKSTVDISDEIHHGIKFKKNINIRELQFSEGYYIYHYHSTSALQFITRIVRYSKYESNNREGIDSFNIKMAIRAFIREYIKNKGFMHGKVGFALAYILALREFLKGK</sequence>
<evidence type="ECO:0000313" key="4">
    <source>
        <dbReference type="Proteomes" id="UP000004506"/>
    </source>
</evidence>